<dbReference type="InterPro" id="IPR043993">
    <property type="entry name" value="T4SS_pilin"/>
</dbReference>
<accession>A0A1F4UJ99</accession>
<evidence type="ECO:0000313" key="2">
    <source>
        <dbReference type="EMBL" id="OGC44293.1"/>
    </source>
</evidence>
<keyword evidence="1" id="KW-0472">Membrane</keyword>
<dbReference type="STRING" id="1802613.A2V54_00025"/>
<dbReference type="EMBL" id="MEUW01000022">
    <property type="protein sequence ID" value="OGC44293.1"/>
    <property type="molecule type" value="Genomic_DNA"/>
</dbReference>
<dbReference type="AlphaFoldDB" id="A0A1F4UJ99"/>
<sequence>MPSCYDAEELQEAYGIIESQEAVDCVEIGIGPCIPTDPVEFAQRALEIGMGVGTLLAVLFLILGGIGVATSGGNPDNLEKAKKQITAAVAGLLFILLSVLILDIIGVSIFGFDFI</sequence>
<organism evidence="2 3">
    <name type="scientific">candidate division WWE3 bacterium RBG_19FT_COMBO_53_11</name>
    <dbReference type="NCBI Taxonomy" id="1802613"/>
    <lineage>
        <taxon>Bacteria</taxon>
        <taxon>Katanobacteria</taxon>
    </lineage>
</organism>
<evidence type="ECO:0000313" key="3">
    <source>
        <dbReference type="Proteomes" id="UP000176583"/>
    </source>
</evidence>
<dbReference type="Pfam" id="PF18895">
    <property type="entry name" value="T4SS_pilin"/>
    <property type="match status" value="1"/>
</dbReference>
<name>A0A1F4UJ99_UNCKA</name>
<comment type="caution">
    <text evidence="2">The sequence shown here is derived from an EMBL/GenBank/DDBJ whole genome shotgun (WGS) entry which is preliminary data.</text>
</comment>
<keyword evidence="1" id="KW-0812">Transmembrane</keyword>
<gene>
    <name evidence="2" type="ORF">A2V54_00025</name>
</gene>
<keyword evidence="1" id="KW-1133">Transmembrane helix</keyword>
<feature type="transmembrane region" description="Helical" evidence="1">
    <location>
        <begin position="48"/>
        <end position="73"/>
    </location>
</feature>
<protein>
    <submittedName>
        <fullName evidence="2">Uncharacterized protein</fullName>
    </submittedName>
</protein>
<reference evidence="2 3" key="1">
    <citation type="journal article" date="2016" name="Nat. Commun.">
        <title>Thousands of microbial genomes shed light on interconnected biogeochemical processes in an aquifer system.</title>
        <authorList>
            <person name="Anantharaman K."/>
            <person name="Brown C.T."/>
            <person name="Hug L.A."/>
            <person name="Sharon I."/>
            <person name="Castelle C.J."/>
            <person name="Probst A.J."/>
            <person name="Thomas B.C."/>
            <person name="Singh A."/>
            <person name="Wilkins M.J."/>
            <person name="Karaoz U."/>
            <person name="Brodie E.L."/>
            <person name="Williams K.H."/>
            <person name="Hubbard S.S."/>
            <person name="Banfield J.F."/>
        </authorList>
    </citation>
    <scope>NUCLEOTIDE SEQUENCE [LARGE SCALE GENOMIC DNA]</scope>
</reference>
<evidence type="ECO:0000256" key="1">
    <source>
        <dbReference type="SAM" id="Phobius"/>
    </source>
</evidence>
<dbReference type="Proteomes" id="UP000176583">
    <property type="component" value="Unassembled WGS sequence"/>
</dbReference>
<feature type="transmembrane region" description="Helical" evidence="1">
    <location>
        <begin position="85"/>
        <end position="112"/>
    </location>
</feature>
<proteinExistence type="predicted"/>